<feature type="binding site" evidence="12">
    <location>
        <position position="126"/>
    </location>
    <ligand>
        <name>Zn(2+)</name>
        <dbReference type="ChEBI" id="CHEBI:29105"/>
    </ligand>
</feature>
<dbReference type="InterPro" id="IPR006680">
    <property type="entry name" value="Amidohydro-rel"/>
</dbReference>
<dbReference type="GO" id="GO:0046872">
    <property type="term" value="F:metal ion binding"/>
    <property type="evidence" value="ECO:0007669"/>
    <property type="project" value="UniProtKB-KW"/>
</dbReference>
<comment type="pathway">
    <text evidence="8">Amino-sugar metabolism; N-acetylneuraminate degradation; D-fructose 6-phosphate from N-acetylneuraminate: step 4/5.</text>
</comment>
<feature type="binding site" evidence="11">
    <location>
        <position position="248"/>
    </location>
    <ligand>
        <name>substrate</name>
    </ligand>
</feature>
<evidence type="ECO:0000256" key="7">
    <source>
        <dbReference type="ARBA" id="ARBA00047647"/>
    </source>
</evidence>
<dbReference type="Gene3D" id="2.30.40.10">
    <property type="entry name" value="Urease, subunit C, domain 1"/>
    <property type="match status" value="1"/>
</dbReference>
<dbReference type="PIRSF" id="PIRSF038994">
    <property type="entry name" value="NagA"/>
    <property type="match status" value="1"/>
</dbReference>
<feature type="binding site" evidence="11">
    <location>
        <begin position="216"/>
        <end position="217"/>
    </location>
    <ligand>
        <name>substrate</name>
    </ligand>
</feature>
<keyword evidence="5 9" id="KW-0378">Hydrolase</keyword>
<evidence type="ECO:0000256" key="11">
    <source>
        <dbReference type="PIRSR" id="PIRSR038994-2"/>
    </source>
</evidence>
<feature type="binding site" evidence="11">
    <location>
        <begin position="305"/>
        <end position="307"/>
    </location>
    <ligand>
        <name>substrate</name>
    </ligand>
</feature>
<evidence type="ECO:0000256" key="1">
    <source>
        <dbReference type="ARBA" id="ARBA00010716"/>
    </source>
</evidence>
<evidence type="ECO:0000256" key="6">
    <source>
        <dbReference type="ARBA" id="ARBA00023277"/>
    </source>
</evidence>
<dbReference type="SUPFAM" id="SSF51338">
    <property type="entry name" value="Composite domain of metallo-dependent hydrolases"/>
    <property type="match status" value="1"/>
</dbReference>
<dbReference type="Gene3D" id="3.20.20.140">
    <property type="entry name" value="Metal-dependent hydrolases"/>
    <property type="match status" value="1"/>
</dbReference>
<comment type="cofactor">
    <cofactor evidence="12">
        <name>a divalent metal cation</name>
        <dbReference type="ChEBI" id="CHEBI:60240"/>
    </cofactor>
    <text evidence="12">Binds 1 divalent metal cation per subunit.</text>
</comment>
<comment type="catalytic activity">
    <reaction evidence="7">
        <text>N-acetyl-D-glucosamine 6-phosphate + H2O = D-glucosamine 6-phosphate + acetate</text>
        <dbReference type="Rhea" id="RHEA:22936"/>
        <dbReference type="ChEBI" id="CHEBI:15377"/>
        <dbReference type="ChEBI" id="CHEBI:30089"/>
        <dbReference type="ChEBI" id="CHEBI:57513"/>
        <dbReference type="ChEBI" id="CHEBI:58725"/>
        <dbReference type="EC" id="3.5.1.25"/>
    </reaction>
</comment>
<evidence type="ECO:0000259" key="13">
    <source>
        <dbReference type="Pfam" id="PF01979"/>
    </source>
</evidence>
<comment type="caution">
    <text evidence="14">The sequence shown here is derived from an EMBL/GenBank/DDBJ whole genome shotgun (WGS) entry which is preliminary data.</text>
</comment>
<feature type="domain" description="Amidohydrolase-related" evidence="13">
    <location>
        <begin position="49"/>
        <end position="376"/>
    </location>
</feature>
<keyword evidence="4 12" id="KW-0479">Metal-binding</keyword>
<feature type="active site" description="Proton donor/acceptor" evidence="10">
    <location>
        <position position="271"/>
    </location>
</feature>
<dbReference type="Proteomes" id="UP001146670">
    <property type="component" value="Unassembled WGS sequence"/>
</dbReference>
<evidence type="ECO:0000256" key="3">
    <source>
        <dbReference type="ARBA" id="ARBA00018029"/>
    </source>
</evidence>
<evidence type="ECO:0000313" key="14">
    <source>
        <dbReference type="EMBL" id="MCZ0725417.1"/>
    </source>
</evidence>
<evidence type="ECO:0000256" key="5">
    <source>
        <dbReference type="ARBA" id="ARBA00022801"/>
    </source>
</evidence>
<dbReference type="SUPFAM" id="SSF51556">
    <property type="entry name" value="Metallo-dependent hydrolases"/>
    <property type="match status" value="1"/>
</dbReference>
<reference evidence="14" key="1">
    <citation type="submission" date="2022-12" db="EMBL/GenBank/DDBJ databases">
        <title>Description and comparative metabolic analysis of Aerococcus sp. nov., isolated from the feces of a pig.</title>
        <authorList>
            <person name="Chang Y.-H."/>
        </authorList>
    </citation>
    <scope>NUCLEOTIDE SEQUENCE</scope>
    <source>
        <strain evidence="14">YH-aer222</strain>
    </source>
</reference>
<comment type="similarity">
    <text evidence="1 9">Belongs to the metallo-dependent hydrolases superfamily. NagA family.</text>
</comment>
<keyword evidence="15" id="KW-1185">Reference proteome</keyword>
<organism evidence="14 15">
    <name type="scientific">Aerococcus kribbianus</name>
    <dbReference type="NCBI Taxonomy" id="2999064"/>
    <lineage>
        <taxon>Bacteria</taxon>
        <taxon>Bacillati</taxon>
        <taxon>Bacillota</taxon>
        <taxon>Bacilli</taxon>
        <taxon>Lactobacillales</taxon>
        <taxon>Aerococcaceae</taxon>
        <taxon>Aerococcus</taxon>
    </lineage>
</organism>
<evidence type="ECO:0000256" key="12">
    <source>
        <dbReference type="PIRSR" id="PIRSR038994-3"/>
    </source>
</evidence>
<evidence type="ECO:0000256" key="2">
    <source>
        <dbReference type="ARBA" id="ARBA00011899"/>
    </source>
</evidence>
<feature type="binding site" evidence="12">
    <location>
        <position position="213"/>
    </location>
    <ligand>
        <name>Zn(2+)</name>
        <dbReference type="ChEBI" id="CHEBI:29105"/>
    </ligand>
</feature>
<name>A0A9X3FMS2_9LACT</name>
<evidence type="ECO:0000256" key="9">
    <source>
        <dbReference type="PIRNR" id="PIRNR038994"/>
    </source>
</evidence>
<dbReference type="InterPro" id="IPR003764">
    <property type="entry name" value="GlcNAc_6-P_deAcase"/>
</dbReference>
<dbReference type="GO" id="GO:0008448">
    <property type="term" value="F:N-acetylglucosamine-6-phosphate deacetylase activity"/>
    <property type="evidence" value="ECO:0007669"/>
    <property type="project" value="UniProtKB-EC"/>
</dbReference>
<dbReference type="FunFam" id="3.20.20.140:FF:000004">
    <property type="entry name" value="N-acetylglucosamine-6-phosphate deacetylase"/>
    <property type="match status" value="1"/>
</dbReference>
<dbReference type="InterPro" id="IPR011059">
    <property type="entry name" value="Metal-dep_hydrolase_composite"/>
</dbReference>
<dbReference type="CDD" id="cd00854">
    <property type="entry name" value="NagA"/>
    <property type="match status" value="1"/>
</dbReference>
<dbReference type="NCBIfam" id="TIGR00221">
    <property type="entry name" value="nagA"/>
    <property type="match status" value="1"/>
</dbReference>
<feature type="binding site" evidence="11">
    <location>
        <position position="137"/>
    </location>
    <ligand>
        <name>substrate</name>
    </ligand>
</feature>
<dbReference type="RefSeq" id="WP_268751734.1">
    <property type="nucleotide sequence ID" value="NZ_JAPRFQ010000001.1"/>
</dbReference>
<evidence type="ECO:0000256" key="8">
    <source>
        <dbReference type="ARBA" id="ARBA00060590"/>
    </source>
</evidence>
<dbReference type="Pfam" id="PF01979">
    <property type="entry name" value="Amidohydro_1"/>
    <property type="match status" value="1"/>
</dbReference>
<dbReference type="AlphaFoldDB" id="A0A9X3FMS2"/>
<feature type="binding site" evidence="12">
    <location>
        <position position="192"/>
    </location>
    <ligand>
        <name>Zn(2+)</name>
        <dbReference type="ChEBI" id="CHEBI:29105"/>
    </ligand>
</feature>
<dbReference type="InterPro" id="IPR032466">
    <property type="entry name" value="Metal_Hydrolase"/>
</dbReference>
<dbReference type="PANTHER" id="PTHR11113">
    <property type="entry name" value="N-ACETYLGLUCOSAMINE-6-PHOSPHATE DEACETYLASE"/>
    <property type="match status" value="1"/>
</dbReference>
<dbReference type="EC" id="3.5.1.25" evidence="2"/>
<accession>A0A9X3FMS2</accession>
<proteinExistence type="inferred from homology"/>
<feature type="binding site" evidence="11">
    <location>
        <position position="224"/>
    </location>
    <ligand>
        <name>substrate</name>
    </ligand>
</feature>
<protein>
    <recommendedName>
        <fullName evidence="3">N-acetylglucosamine-6-phosphate deacetylase</fullName>
        <ecNumber evidence="2">3.5.1.25</ecNumber>
    </recommendedName>
</protein>
<keyword evidence="6 9" id="KW-0119">Carbohydrate metabolism</keyword>
<dbReference type="EMBL" id="JAPRFR010000001">
    <property type="protein sequence ID" value="MCZ0725417.1"/>
    <property type="molecule type" value="Genomic_DNA"/>
</dbReference>
<dbReference type="GO" id="GO:0006046">
    <property type="term" value="P:N-acetylglucosamine catabolic process"/>
    <property type="evidence" value="ECO:0007669"/>
    <property type="project" value="TreeGrafter"/>
</dbReference>
<dbReference type="PANTHER" id="PTHR11113:SF14">
    <property type="entry name" value="N-ACETYLGLUCOSAMINE-6-PHOSPHATE DEACETYLASE"/>
    <property type="match status" value="1"/>
</dbReference>
<evidence type="ECO:0000256" key="10">
    <source>
        <dbReference type="PIRSR" id="PIRSR038994-1"/>
    </source>
</evidence>
<evidence type="ECO:0000313" key="15">
    <source>
        <dbReference type="Proteomes" id="UP001146670"/>
    </source>
</evidence>
<sequence length="381" mass="40764">MTAIYADKFFLPDQETGPGYLTIEGQYFGEFSQTPPAEEEVINYSGYQIAPGYVDTHIHGYGGADVMDLNPQALETISKGIPANGVTSYLATTLTASKEDLDQACQLIGQYKDQLPGAKIAGIFLEGPFFSEKYKGAQNPAYMSDPQISDLADWQALSKGVVKKIAIAPERSGALEFIDYAKDQGIYVAIAHTDATFDQCQAAVDHGANIFVHEFNGMKGIHHREPGTAGAGLVLDNVFAEMICDGFHLHPAIAKLITKARGVNESVLITDCMRGGGIGEGESRLGEFPVYIKDGAARLKSDNHLAGSVLTLAKAVQNMVAWGIVSPAQAIKMASYVPAASVGLADQCGQIAPGRLADFIVLDKDLAVKATYINGQEFYQS</sequence>
<evidence type="ECO:0000256" key="4">
    <source>
        <dbReference type="ARBA" id="ARBA00022723"/>
    </source>
</evidence>
<gene>
    <name evidence="14" type="primary">nagA</name>
    <name evidence="14" type="ORF">OW157_02405</name>
</gene>